<dbReference type="Proteomes" id="UP000005268">
    <property type="component" value="Chromosome"/>
</dbReference>
<sequence>MFEARAVKIRLGAEAVDQKDQLLAIACLSSLWHSLILFNLEPGHPSSSVVHPLHVMLLYVCNVVICRPSNARQSGSGALPTPLP</sequence>
<dbReference type="AlphaFoldDB" id="I3UT45"/>
<proteinExistence type="predicted"/>
<dbReference type="KEGG" id="ppi:YSA_03510"/>
<evidence type="ECO:0000313" key="2">
    <source>
        <dbReference type="Proteomes" id="UP000005268"/>
    </source>
</evidence>
<accession>I3UT45</accession>
<dbReference type="HOGENOM" id="CLU_2525026_0_0_6"/>
<gene>
    <name evidence="1" type="ORF">YSA_03510</name>
</gene>
<dbReference type="EMBL" id="CP003588">
    <property type="protein sequence ID" value="AFK68666.1"/>
    <property type="molecule type" value="Genomic_DNA"/>
</dbReference>
<organism evidence="1 2">
    <name type="scientific">Pseudomonas putida ND6</name>
    <dbReference type="NCBI Taxonomy" id="231023"/>
    <lineage>
        <taxon>Bacteria</taxon>
        <taxon>Pseudomonadati</taxon>
        <taxon>Pseudomonadota</taxon>
        <taxon>Gammaproteobacteria</taxon>
        <taxon>Pseudomonadales</taxon>
        <taxon>Pseudomonadaceae</taxon>
        <taxon>Pseudomonas</taxon>
    </lineage>
</organism>
<name>I3UT45_PSEPU</name>
<reference evidence="1 2" key="1">
    <citation type="journal article" date="2012" name="J. Bacteriol.">
        <title>Complete Genome Sequence of the Naphthalene-Degrading Pseudomonas putida Strain ND6.</title>
        <authorList>
            <person name="Li S."/>
            <person name="Zhao H."/>
            <person name="Li Y."/>
            <person name="Niu S."/>
            <person name="Cai B."/>
        </authorList>
    </citation>
    <scope>NUCLEOTIDE SEQUENCE [LARGE SCALE GENOMIC DNA]</scope>
    <source>
        <strain evidence="1 2">ND6</strain>
    </source>
</reference>
<protein>
    <submittedName>
        <fullName evidence="1">Uncharacterized protein</fullName>
    </submittedName>
</protein>
<evidence type="ECO:0000313" key="1">
    <source>
        <dbReference type="EMBL" id="AFK68666.1"/>
    </source>
</evidence>